<feature type="transmembrane region" description="Helical" evidence="1">
    <location>
        <begin position="21"/>
        <end position="40"/>
    </location>
</feature>
<accession>A0A220U662</accession>
<sequence>MLKRKKKSHVYTDTLFNQQGFTILSMLLAITILFITIPFLEYMTKSLSYTTNYTDLSYHQFFHFFRDDLLRSTNYTIGDQAVYFHAIDGTKVTYEKYQDIIRRQVDGTGHEVVINGNVKNAFFEKISYGVKVTITTKDGANYEKIFTVYQ</sequence>
<dbReference type="KEGG" id="vil:CFK37_14125"/>
<evidence type="ECO:0000313" key="3">
    <source>
        <dbReference type="Proteomes" id="UP000198312"/>
    </source>
</evidence>
<keyword evidence="1" id="KW-0812">Transmembrane</keyword>
<gene>
    <name evidence="2" type="ORF">CFK37_14125</name>
</gene>
<name>A0A220U662_9BACI</name>
<dbReference type="Proteomes" id="UP000198312">
    <property type="component" value="Chromosome"/>
</dbReference>
<dbReference type="NCBIfam" id="NF041002">
    <property type="entry name" value="pilin_ComGF"/>
    <property type="match status" value="1"/>
</dbReference>
<keyword evidence="1" id="KW-0472">Membrane</keyword>
<dbReference type="AlphaFoldDB" id="A0A220U662"/>
<dbReference type="EMBL" id="CP022315">
    <property type="protein sequence ID" value="ASK63203.1"/>
    <property type="molecule type" value="Genomic_DNA"/>
</dbReference>
<evidence type="ECO:0008006" key="4">
    <source>
        <dbReference type="Google" id="ProtNLM"/>
    </source>
</evidence>
<dbReference type="RefSeq" id="WP_089062462.1">
    <property type="nucleotide sequence ID" value="NZ_CP022315.1"/>
</dbReference>
<keyword evidence="1" id="KW-1133">Transmembrane helix</keyword>
<evidence type="ECO:0000313" key="2">
    <source>
        <dbReference type="EMBL" id="ASK63203.1"/>
    </source>
</evidence>
<dbReference type="Pfam" id="PF15980">
    <property type="entry name" value="ComGF"/>
    <property type="match status" value="1"/>
</dbReference>
<organism evidence="2 3">
    <name type="scientific">Virgibacillus phasianinus</name>
    <dbReference type="NCBI Taxonomy" id="2017483"/>
    <lineage>
        <taxon>Bacteria</taxon>
        <taxon>Bacillati</taxon>
        <taxon>Bacillota</taxon>
        <taxon>Bacilli</taxon>
        <taxon>Bacillales</taxon>
        <taxon>Bacillaceae</taxon>
        <taxon>Virgibacillus</taxon>
    </lineage>
</organism>
<reference evidence="2 3" key="1">
    <citation type="submission" date="2017-07" db="EMBL/GenBank/DDBJ databases">
        <title>Virgibacillus sp. LM2416.</title>
        <authorList>
            <person name="Tak E.J."/>
            <person name="Bae J.-W."/>
        </authorList>
    </citation>
    <scope>NUCLEOTIDE SEQUENCE [LARGE SCALE GENOMIC DNA]</scope>
    <source>
        <strain evidence="2 3">LM2416</strain>
    </source>
</reference>
<evidence type="ECO:0000256" key="1">
    <source>
        <dbReference type="SAM" id="Phobius"/>
    </source>
</evidence>
<keyword evidence="3" id="KW-1185">Reference proteome</keyword>
<protein>
    <recommendedName>
        <fullName evidence="4">Competence protein ComGF</fullName>
    </recommendedName>
</protein>
<dbReference type="InterPro" id="IPR016977">
    <property type="entry name" value="ComGF"/>
</dbReference>
<proteinExistence type="predicted"/>
<dbReference type="OrthoDB" id="2361316at2"/>